<dbReference type="HOGENOM" id="CLU_089574_13_3_5"/>
<dbReference type="SMART" id="SM00450">
    <property type="entry name" value="RHOD"/>
    <property type="match status" value="1"/>
</dbReference>
<dbReference type="GO" id="GO:0016740">
    <property type="term" value="F:transferase activity"/>
    <property type="evidence" value="ECO:0007669"/>
    <property type="project" value="UniProtKB-KW"/>
</dbReference>
<dbReference type="Gene3D" id="3.40.250.10">
    <property type="entry name" value="Rhodanese-like domain"/>
    <property type="match status" value="1"/>
</dbReference>
<dbReference type="InterPro" id="IPR050229">
    <property type="entry name" value="GlpE_sulfurtransferase"/>
</dbReference>
<gene>
    <name evidence="2" type="ORF">ID47_00720</name>
</gene>
<name>A0A077AQZ0_9PROT</name>
<dbReference type="InterPro" id="IPR001763">
    <property type="entry name" value="Rhodanese-like_dom"/>
</dbReference>
<dbReference type="InterPro" id="IPR036873">
    <property type="entry name" value="Rhodanese-like_dom_sf"/>
</dbReference>
<dbReference type="RefSeq" id="WP_038462817.1">
    <property type="nucleotide sequence ID" value="NZ_CP008941.1"/>
</dbReference>
<proteinExistence type="predicted"/>
<protein>
    <submittedName>
        <fullName evidence="2">Sulfurtransferase</fullName>
    </submittedName>
</protein>
<dbReference type="PANTHER" id="PTHR43031">
    <property type="entry name" value="FAD-DEPENDENT OXIDOREDUCTASE"/>
    <property type="match status" value="1"/>
</dbReference>
<keyword evidence="3" id="KW-1185">Reference proteome</keyword>
<dbReference type="eggNOG" id="COG0607">
    <property type="taxonomic scope" value="Bacteria"/>
</dbReference>
<dbReference type="AlphaFoldDB" id="A0A077AQZ0"/>
<dbReference type="EMBL" id="CP008941">
    <property type="protein sequence ID" value="AIK95597.1"/>
    <property type="molecule type" value="Genomic_DNA"/>
</dbReference>
<dbReference type="STRING" id="91604.ID47_00720"/>
<keyword evidence="2" id="KW-0808">Transferase</keyword>
<evidence type="ECO:0000259" key="1">
    <source>
        <dbReference type="PROSITE" id="PS50206"/>
    </source>
</evidence>
<evidence type="ECO:0000313" key="2">
    <source>
        <dbReference type="EMBL" id="AIK95597.1"/>
    </source>
</evidence>
<feature type="domain" description="Rhodanese" evidence="1">
    <location>
        <begin position="16"/>
        <end position="104"/>
    </location>
</feature>
<sequence length="106" mass="12087">MMKEITAQQLKKMLEAREELALVDLRPSWEQQLCLIEGSLNVPMSDLPDHMHILPDDKPIVMVCHHGSRSRQAAAFLKGCGFQKVYCLSGGIDSWAKDVDRTMKRY</sequence>
<dbReference type="PANTHER" id="PTHR43031:SF17">
    <property type="entry name" value="SULFURTRANSFERASE YTWF-RELATED"/>
    <property type="match status" value="1"/>
</dbReference>
<dbReference type="Proteomes" id="UP000028926">
    <property type="component" value="Chromosome"/>
</dbReference>
<reference evidence="2 3" key="1">
    <citation type="submission" date="2014-07" db="EMBL/GenBank/DDBJ databases">
        <title>Comparative genomic insights into amoeba endosymbionts belonging to the families of Holosporaceae and Candidatus Midichloriaceae within Rickettsiales.</title>
        <authorList>
            <person name="Wang Z."/>
            <person name="Wu M."/>
        </authorList>
    </citation>
    <scope>NUCLEOTIDE SEQUENCE [LARGE SCALE GENOMIC DNA]</scope>
    <source>
        <strain evidence="2">PRA3</strain>
    </source>
</reference>
<dbReference type="OrthoDB" id="9807812at2"/>
<accession>A0A077AQZ0</accession>
<dbReference type="KEGG" id="paca:ID47_00720"/>
<dbReference type="PROSITE" id="PS50206">
    <property type="entry name" value="RHODANESE_3"/>
    <property type="match status" value="1"/>
</dbReference>
<dbReference type="SUPFAM" id="SSF52821">
    <property type="entry name" value="Rhodanese/Cell cycle control phosphatase"/>
    <property type="match status" value="1"/>
</dbReference>
<dbReference type="Pfam" id="PF00581">
    <property type="entry name" value="Rhodanese"/>
    <property type="match status" value="1"/>
</dbReference>
<organism evidence="2 3">
    <name type="scientific">Candidatus Odyssella acanthamoebae</name>
    <dbReference type="NCBI Taxonomy" id="91604"/>
    <lineage>
        <taxon>Bacteria</taxon>
        <taxon>Pseudomonadati</taxon>
        <taxon>Pseudomonadota</taxon>
        <taxon>Alphaproteobacteria</taxon>
        <taxon>Holosporales</taxon>
        <taxon>Candidatus Paracaedibacteraceae</taxon>
        <taxon>Candidatus Odyssella</taxon>
    </lineage>
</organism>
<evidence type="ECO:0000313" key="3">
    <source>
        <dbReference type="Proteomes" id="UP000028926"/>
    </source>
</evidence>